<keyword evidence="2" id="KW-0812">Transmembrane</keyword>
<dbReference type="OrthoDB" id="9977463at2759"/>
<dbReference type="Gene3D" id="3.30.160.60">
    <property type="entry name" value="Classic Zinc Finger"/>
    <property type="match status" value="1"/>
</dbReference>
<accession>A0A7R8WWJ8</accession>
<dbReference type="InterPro" id="IPR003770">
    <property type="entry name" value="MLTG-like"/>
</dbReference>
<dbReference type="InterPro" id="IPR018510">
    <property type="entry name" value="DAP_epimerase_AS"/>
</dbReference>
<dbReference type="Pfam" id="PF02618">
    <property type="entry name" value="YceG"/>
    <property type="match status" value="1"/>
</dbReference>
<evidence type="ECO:0000256" key="2">
    <source>
        <dbReference type="ARBA" id="ARBA00022692"/>
    </source>
</evidence>
<dbReference type="NCBIfam" id="TIGR00652">
    <property type="entry name" value="DapF"/>
    <property type="match status" value="1"/>
</dbReference>
<feature type="non-terminal residue" evidence="7">
    <location>
        <position position="574"/>
    </location>
</feature>
<dbReference type="EMBL" id="OB674727">
    <property type="protein sequence ID" value="CAD7235805.1"/>
    <property type="molecule type" value="Genomic_DNA"/>
</dbReference>
<dbReference type="UniPathway" id="UPA00034">
    <property type="reaction ID" value="UER00025"/>
</dbReference>
<keyword evidence="6" id="KW-0961">Cell wall biogenesis/degradation</keyword>
<name>A0A7R8WWJ8_9CRUS</name>
<evidence type="ECO:0000256" key="1">
    <source>
        <dbReference type="ARBA" id="ARBA00022475"/>
    </source>
</evidence>
<keyword evidence="1" id="KW-1003">Cell membrane</keyword>
<proteinExistence type="inferred from homology"/>
<evidence type="ECO:0008006" key="8">
    <source>
        <dbReference type="Google" id="ProtNLM"/>
    </source>
</evidence>
<keyword evidence="3" id="KW-1133">Transmembrane helix</keyword>
<dbReference type="NCBIfam" id="TIGR00247">
    <property type="entry name" value="endolytic transglycosylase MltG"/>
    <property type="match status" value="1"/>
</dbReference>
<evidence type="ECO:0000256" key="5">
    <source>
        <dbReference type="ARBA" id="ARBA00023239"/>
    </source>
</evidence>
<dbReference type="PANTHER" id="PTHR30518">
    <property type="entry name" value="ENDOLYTIC MUREIN TRANSGLYCOSYLASE"/>
    <property type="match status" value="1"/>
</dbReference>
<keyword evidence="5" id="KW-0456">Lyase</keyword>
<dbReference type="GO" id="GO:0009089">
    <property type="term" value="P:lysine biosynthetic process via diaminopimelate"/>
    <property type="evidence" value="ECO:0007669"/>
    <property type="project" value="UniProtKB-UniPathway"/>
</dbReference>
<evidence type="ECO:0000256" key="3">
    <source>
        <dbReference type="ARBA" id="ARBA00022989"/>
    </source>
</evidence>
<dbReference type="GO" id="GO:0071555">
    <property type="term" value="P:cell wall organization"/>
    <property type="evidence" value="ECO:0007669"/>
    <property type="project" value="UniProtKB-KW"/>
</dbReference>
<dbReference type="CDD" id="cd08010">
    <property type="entry name" value="MltG_like"/>
    <property type="match status" value="1"/>
</dbReference>
<dbReference type="Gene3D" id="3.10.310.10">
    <property type="entry name" value="Diaminopimelate Epimerase, Chain A, domain 1"/>
    <property type="match status" value="2"/>
</dbReference>
<protein>
    <recommendedName>
        <fullName evidence="8">Diaminopimelate epimerase</fullName>
    </recommendedName>
</protein>
<sequence>MQLQFFKYQGAGNDFILIDNRDGGINLNTEQIHRLCDRHFGIGADGLMLLETSDTSAFKMVYFNSDGNESTLCGNGGRCIVRFAEHLGVAQKEVNFQAIDGVHFARIFPDRIELSMHDVSVIKEEEGSFFLDTGSPHHVVFVEDVAALDVKKLGAEIRYSEKYQKEGVNVNFVEVLEDGLKVRTYERGVEDETLACGTGVTAAAIAAHYCGKTAAMVVPIQAQGGALSVSFKAQNKQYGEVVLSGPAVKVFAGMGWFSCSGNANVEMISEDKTLYIPSGADFETLLDSIRPILIQEEAFVDYAKRKDLDEYVKSGKYVLKAGMTNGEAVGKLRRGEQDQQKLVIKNYRTVYELAGAVGGQIEADSAQILEAILNYEFKEEPKDKEGVKQFFIPNTYFVWWNTSPNDFVGKMYGEYQKFWTEERKAAAKEAGLTPYEVVNLAALVQMEASVSAEEQKKVARAYLNRLKKGMKLEADPTAVYGYSIDHGFSPVYRVYNYHIRYDSPWNTYLNKGLPASPICLPNASAVEAVLDPASHDYVYFCAKADDSGTHHFTNSYAEHERNAAAYRKWLNSRG</sequence>
<gene>
    <name evidence="7" type="ORF">CTOB1V02_LOCUS13620</name>
</gene>
<dbReference type="PROSITE" id="PS01326">
    <property type="entry name" value="DAP_EPIMERASE"/>
    <property type="match status" value="1"/>
</dbReference>
<dbReference type="AlphaFoldDB" id="A0A7R8WWJ8"/>
<dbReference type="InterPro" id="IPR001653">
    <property type="entry name" value="DAP_epimerase_DapF"/>
</dbReference>
<dbReference type="HAMAP" id="MF_02065">
    <property type="entry name" value="MltG"/>
    <property type="match status" value="1"/>
</dbReference>
<keyword evidence="4" id="KW-0472">Membrane</keyword>
<reference evidence="7" key="1">
    <citation type="submission" date="2020-11" db="EMBL/GenBank/DDBJ databases">
        <authorList>
            <person name="Tran Van P."/>
        </authorList>
    </citation>
    <scope>NUCLEOTIDE SEQUENCE</scope>
</reference>
<dbReference type="Pfam" id="PF01678">
    <property type="entry name" value="DAP_epimerase"/>
    <property type="match status" value="2"/>
</dbReference>
<dbReference type="GO" id="GO:0008837">
    <property type="term" value="F:diaminopimelate epimerase activity"/>
    <property type="evidence" value="ECO:0007669"/>
    <property type="project" value="InterPro"/>
</dbReference>
<dbReference type="GO" id="GO:0016829">
    <property type="term" value="F:lyase activity"/>
    <property type="evidence" value="ECO:0007669"/>
    <property type="project" value="UniProtKB-KW"/>
</dbReference>
<organism evidence="7">
    <name type="scientific">Cyprideis torosa</name>
    <dbReference type="NCBI Taxonomy" id="163714"/>
    <lineage>
        <taxon>Eukaryota</taxon>
        <taxon>Metazoa</taxon>
        <taxon>Ecdysozoa</taxon>
        <taxon>Arthropoda</taxon>
        <taxon>Crustacea</taxon>
        <taxon>Oligostraca</taxon>
        <taxon>Ostracoda</taxon>
        <taxon>Podocopa</taxon>
        <taxon>Podocopida</taxon>
        <taxon>Cytherocopina</taxon>
        <taxon>Cytheroidea</taxon>
        <taxon>Cytherideidae</taxon>
        <taxon>Cyprideis</taxon>
    </lineage>
</organism>
<dbReference type="SUPFAM" id="SSF54506">
    <property type="entry name" value="Diaminopimelate epimerase-like"/>
    <property type="match status" value="2"/>
</dbReference>
<dbReference type="GO" id="GO:0005737">
    <property type="term" value="C:cytoplasm"/>
    <property type="evidence" value="ECO:0007669"/>
    <property type="project" value="InterPro"/>
</dbReference>
<evidence type="ECO:0000256" key="4">
    <source>
        <dbReference type="ARBA" id="ARBA00023136"/>
    </source>
</evidence>
<dbReference type="PANTHER" id="PTHR30518:SF2">
    <property type="entry name" value="ENDOLYTIC MUREIN TRANSGLYCOSYLASE"/>
    <property type="match status" value="1"/>
</dbReference>
<evidence type="ECO:0000256" key="6">
    <source>
        <dbReference type="ARBA" id="ARBA00023316"/>
    </source>
</evidence>
<evidence type="ECO:0000313" key="7">
    <source>
        <dbReference type="EMBL" id="CAD7235805.1"/>
    </source>
</evidence>
<dbReference type="HAMAP" id="MF_00197">
    <property type="entry name" value="DAP_epimerase"/>
    <property type="match status" value="1"/>
</dbReference>